<proteinExistence type="predicted"/>
<reference evidence="2" key="1">
    <citation type="submission" date="2019-11" db="EMBL/GenBank/DDBJ databases">
        <authorList>
            <person name="Li J."/>
        </authorList>
    </citation>
    <scope>NUCLEOTIDE SEQUENCE</scope>
    <source>
        <strain evidence="2">B6B</strain>
    </source>
</reference>
<sequence length="80" mass="9377">MDRTFRMLAFWTGIFSVMFFVGDMQSMAFLFLAQTVFFLGVGFLNLSERMYMYLFGAYCTIFFVGFTYYSNFILVPGFGH</sequence>
<organism evidence="2 3">
    <name type="scientific">Aquibacillus halophilus</name>
    <dbReference type="NCBI Taxonomy" id="930132"/>
    <lineage>
        <taxon>Bacteria</taxon>
        <taxon>Bacillati</taxon>
        <taxon>Bacillota</taxon>
        <taxon>Bacilli</taxon>
        <taxon>Bacillales</taxon>
        <taxon>Bacillaceae</taxon>
        <taxon>Aquibacillus</taxon>
    </lineage>
</organism>
<comment type="caution">
    <text evidence="2">The sequence shown here is derived from an EMBL/GenBank/DDBJ whole genome shotgun (WGS) entry which is preliminary data.</text>
</comment>
<dbReference type="OrthoDB" id="2353516at2"/>
<evidence type="ECO:0000313" key="2">
    <source>
        <dbReference type="EMBL" id="MRH43134.1"/>
    </source>
</evidence>
<dbReference type="Pfam" id="PF11117">
    <property type="entry name" value="DUF2626"/>
    <property type="match status" value="1"/>
</dbReference>
<keyword evidence="1" id="KW-0812">Transmembrane</keyword>
<accession>A0A6A8DC71</accession>
<dbReference type="Proteomes" id="UP000799092">
    <property type="component" value="Unassembled WGS sequence"/>
</dbReference>
<feature type="transmembrane region" description="Helical" evidence="1">
    <location>
        <begin position="53"/>
        <end position="74"/>
    </location>
</feature>
<evidence type="ECO:0000313" key="3">
    <source>
        <dbReference type="Proteomes" id="UP000799092"/>
    </source>
</evidence>
<keyword evidence="1" id="KW-0472">Membrane</keyword>
<dbReference type="EMBL" id="WJNG01000007">
    <property type="protein sequence ID" value="MRH43134.1"/>
    <property type="molecule type" value="Genomic_DNA"/>
</dbReference>
<dbReference type="RefSeq" id="WP_153736757.1">
    <property type="nucleotide sequence ID" value="NZ_WJNG01000007.1"/>
</dbReference>
<dbReference type="InterPro" id="IPR020254">
    <property type="entry name" value="DUF2626"/>
</dbReference>
<keyword evidence="3" id="KW-1185">Reference proteome</keyword>
<evidence type="ECO:0000256" key="1">
    <source>
        <dbReference type="SAM" id="Phobius"/>
    </source>
</evidence>
<name>A0A6A8DC71_9BACI</name>
<keyword evidence="1" id="KW-1133">Transmembrane helix</keyword>
<feature type="transmembrane region" description="Helical" evidence="1">
    <location>
        <begin position="5"/>
        <end position="22"/>
    </location>
</feature>
<feature type="transmembrane region" description="Helical" evidence="1">
    <location>
        <begin position="28"/>
        <end position="46"/>
    </location>
</feature>
<gene>
    <name evidence="2" type="ORF">GH741_10625</name>
</gene>
<protein>
    <submittedName>
        <fullName evidence="2">DUF2626 family protein</fullName>
    </submittedName>
</protein>
<dbReference type="AlphaFoldDB" id="A0A6A8DC71"/>